<organism evidence="2 3">
    <name type="scientific">Dactylonectria macrodidyma</name>
    <dbReference type="NCBI Taxonomy" id="307937"/>
    <lineage>
        <taxon>Eukaryota</taxon>
        <taxon>Fungi</taxon>
        <taxon>Dikarya</taxon>
        <taxon>Ascomycota</taxon>
        <taxon>Pezizomycotina</taxon>
        <taxon>Sordariomycetes</taxon>
        <taxon>Hypocreomycetidae</taxon>
        <taxon>Hypocreales</taxon>
        <taxon>Nectriaceae</taxon>
        <taxon>Dactylonectria</taxon>
    </lineage>
</organism>
<dbReference type="AlphaFoldDB" id="A0A9P9E3U8"/>
<dbReference type="OrthoDB" id="626167at2759"/>
<evidence type="ECO:0000259" key="1">
    <source>
        <dbReference type="Pfam" id="PF00931"/>
    </source>
</evidence>
<dbReference type="InterPro" id="IPR019734">
    <property type="entry name" value="TPR_rpt"/>
</dbReference>
<dbReference type="InterPro" id="IPR053137">
    <property type="entry name" value="NLR-like"/>
</dbReference>
<dbReference type="Pfam" id="PF00931">
    <property type="entry name" value="NB-ARC"/>
    <property type="match status" value="1"/>
</dbReference>
<dbReference type="NCBIfam" id="NF040586">
    <property type="entry name" value="FxSxx_TPR"/>
    <property type="match status" value="1"/>
</dbReference>
<dbReference type="SUPFAM" id="SSF48452">
    <property type="entry name" value="TPR-like"/>
    <property type="match status" value="3"/>
</dbReference>
<reference evidence="2" key="1">
    <citation type="journal article" date="2021" name="Nat. Commun.">
        <title>Genetic determinants of endophytism in the Arabidopsis root mycobiome.</title>
        <authorList>
            <person name="Mesny F."/>
            <person name="Miyauchi S."/>
            <person name="Thiergart T."/>
            <person name="Pickel B."/>
            <person name="Atanasova L."/>
            <person name="Karlsson M."/>
            <person name="Huettel B."/>
            <person name="Barry K.W."/>
            <person name="Haridas S."/>
            <person name="Chen C."/>
            <person name="Bauer D."/>
            <person name="Andreopoulos W."/>
            <person name="Pangilinan J."/>
            <person name="LaButti K."/>
            <person name="Riley R."/>
            <person name="Lipzen A."/>
            <person name="Clum A."/>
            <person name="Drula E."/>
            <person name="Henrissat B."/>
            <person name="Kohler A."/>
            <person name="Grigoriev I.V."/>
            <person name="Martin F.M."/>
            <person name="Hacquard S."/>
        </authorList>
    </citation>
    <scope>NUCLEOTIDE SEQUENCE</scope>
    <source>
        <strain evidence="2">MPI-CAGE-AT-0147</strain>
    </source>
</reference>
<comment type="caution">
    <text evidence="2">The sequence shown here is derived from an EMBL/GenBank/DDBJ whole genome shotgun (WGS) entry which is preliminary data.</text>
</comment>
<dbReference type="InterPro" id="IPR002182">
    <property type="entry name" value="NB-ARC"/>
</dbReference>
<dbReference type="GO" id="GO:0043531">
    <property type="term" value="F:ADP binding"/>
    <property type="evidence" value="ECO:0007669"/>
    <property type="project" value="InterPro"/>
</dbReference>
<dbReference type="Gene3D" id="3.40.50.1820">
    <property type="entry name" value="alpha/beta hydrolase"/>
    <property type="match status" value="1"/>
</dbReference>
<dbReference type="PANTHER" id="PTHR46082">
    <property type="entry name" value="ATP/GTP-BINDING PROTEIN-RELATED"/>
    <property type="match status" value="1"/>
</dbReference>
<keyword evidence="3" id="KW-1185">Reference proteome</keyword>
<dbReference type="Pfam" id="PF13374">
    <property type="entry name" value="TPR_10"/>
    <property type="match status" value="1"/>
</dbReference>
<dbReference type="EMBL" id="JAGMUV010000017">
    <property type="protein sequence ID" value="KAH7130945.1"/>
    <property type="molecule type" value="Genomic_DNA"/>
</dbReference>
<proteinExistence type="predicted"/>
<feature type="domain" description="NB-ARC" evidence="1">
    <location>
        <begin position="435"/>
        <end position="605"/>
    </location>
</feature>
<name>A0A9P9E3U8_9HYPO</name>
<dbReference type="InterPro" id="IPR011990">
    <property type="entry name" value="TPR-like_helical_dom_sf"/>
</dbReference>
<sequence>MSVYTFDLGWPQVIGVCIIIGYFYWRQSKDKPAAPVPKRRHITLRIEDIPPGTESKEFEDIIRSMLENDAALTDIKMEFHFLIPRSNKRSCATATFYTFMSPKALILKLDQAAESYSYKFKFDHKFHGITPVYQDTGNVDVDIIAVPGLGSHAVGTWKDPGSNTVWLRDFLPDEVRGIRVSLYGYDTSLLNSESKDSIEDLGTRFLEVLKDFRRNTENPRPIIFIGHSLGGLLIKEALVEAWKKLDNPQNKAVRESCSALLLFGVPNLGLRQEQLRSIVKGRPNESLISDLVVDNDSEPSPFLRRISANFSECCKGKYKVLSFYEREKSPTVERRPDGSLAATGQKVLLVTERSATSTGLTAMADENNISLSTDHAGLVKYGSRNQVEYCIVRANLLSLVSEAKEYADTSAPVMAFTVPFPRDEKFVGRDNILKELDDRLGETDQRLALTGLGGVGKSQIAIEYAHRTRINEPQTSIFWVDADDVIRFVKGYREIAELMRIPGRDDPKLDILDLVRRWLCDENNGRWLMVLDNADDIQTFYATTPDDPTATPLEKFIPRSPNGSILLTSRNETVARNLVENKTRIIEVEPMTKPDALRLFEAMVATDLFLETDAKERKELVEALEGIPLAISHASAYIDAQRITLADYLELFRETEDNQVLLLSNEDIKNSRRDPSSQHTVITTWQISFKKIQDTKPEATNLLALMSMFHGQEIPRDLVTHHMGKVASINALATLMHFSLIKEHQRQDRQKKVSYDMHGLVQLSTRNWLQQHHELGRWRKESLSVMAKAFPSGHYTTWKDCEDLLPHAKAVVNYAPDQQDRDELLQRAKVANNAGRYLCLRGQFSAAESMSQVARDAREEVLGEEDRETLESTNNLALAQRGLALYDKAMGSLRHILEMTQKMPGQENAVIWSSINIMATLLQDKGKYAEAEDMYQRALEGRQEFLGEEHVDTLESMDYLGLTLRLQKKTEKAEEMHRKALAGRQKTLGKDHKDTLSSLNNLSLALWRQGKHEDAESLLQRALDGRTMVLGEDHPDTLTTVDNVGLIQQSQHHYEEAEAAHRKALAGRKTVLGEKHPVTLTSAHNLAMVLRRQSKYGEAEAIFRQVLQGEVDTLGEEHPEVKITFLNLARVLKEQGKLEEAESMERRAKGE</sequence>
<evidence type="ECO:0000313" key="3">
    <source>
        <dbReference type="Proteomes" id="UP000738349"/>
    </source>
</evidence>
<evidence type="ECO:0000313" key="2">
    <source>
        <dbReference type="EMBL" id="KAH7130945.1"/>
    </source>
</evidence>
<dbReference type="SUPFAM" id="SSF53474">
    <property type="entry name" value="alpha/beta-Hydrolases"/>
    <property type="match status" value="1"/>
</dbReference>
<gene>
    <name evidence="2" type="ORF">EDB81DRAFT_129655</name>
</gene>
<dbReference type="PANTHER" id="PTHR46082:SF6">
    <property type="entry name" value="AAA+ ATPASE DOMAIN-CONTAINING PROTEIN-RELATED"/>
    <property type="match status" value="1"/>
</dbReference>
<accession>A0A9P9E3U8</accession>
<dbReference type="SUPFAM" id="SSF52540">
    <property type="entry name" value="P-loop containing nucleoside triphosphate hydrolases"/>
    <property type="match status" value="1"/>
</dbReference>
<dbReference type="InterPro" id="IPR029058">
    <property type="entry name" value="AB_hydrolase_fold"/>
</dbReference>
<dbReference type="Gene3D" id="3.40.50.300">
    <property type="entry name" value="P-loop containing nucleotide triphosphate hydrolases"/>
    <property type="match status" value="1"/>
</dbReference>
<dbReference type="Gene3D" id="1.25.40.10">
    <property type="entry name" value="Tetratricopeptide repeat domain"/>
    <property type="match status" value="2"/>
</dbReference>
<dbReference type="InterPro" id="IPR027417">
    <property type="entry name" value="P-loop_NTPase"/>
</dbReference>
<dbReference type="SMART" id="SM00028">
    <property type="entry name" value="TPR"/>
    <property type="match status" value="6"/>
</dbReference>
<protein>
    <recommendedName>
        <fullName evidence="1">NB-ARC domain-containing protein</fullName>
    </recommendedName>
</protein>
<dbReference type="Pfam" id="PF13424">
    <property type="entry name" value="TPR_12"/>
    <property type="match status" value="3"/>
</dbReference>
<dbReference type="Proteomes" id="UP000738349">
    <property type="component" value="Unassembled WGS sequence"/>
</dbReference>